<dbReference type="AlphaFoldDB" id="A0A644V0Z7"/>
<organism evidence="2">
    <name type="scientific">bioreactor metagenome</name>
    <dbReference type="NCBI Taxonomy" id="1076179"/>
    <lineage>
        <taxon>unclassified sequences</taxon>
        <taxon>metagenomes</taxon>
        <taxon>ecological metagenomes</taxon>
    </lineage>
</organism>
<dbReference type="Pfam" id="PF00801">
    <property type="entry name" value="PKD"/>
    <property type="match status" value="1"/>
</dbReference>
<comment type="caution">
    <text evidence="2">The sequence shown here is derived from an EMBL/GenBank/DDBJ whole genome shotgun (WGS) entry which is preliminary data.</text>
</comment>
<dbReference type="EMBL" id="VSSQ01000195">
    <property type="protein sequence ID" value="MPL84841.1"/>
    <property type="molecule type" value="Genomic_DNA"/>
</dbReference>
<dbReference type="InterPro" id="IPR000601">
    <property type="entry name" value="PKD_dom"/>
</dbReference>
<evidence type="ECO:0000259" key="1">
    <source>
        <dbReference type="Pfam" id="PF00801"/>
    </source>
</evidence>
<protein>
    <recommendedName>
        <fullName evidence="1">PKD domain-containing protein</fullName>
    </recommendedName>
</protein>
<accession>A0A644V0Z7</accession>
<name>A0A644V0Z7_9ZZZZ</name>
<dbReference type="Gene3D" id="2.60.40.10">
    <property type="entry name" value="Immunoglobulins"/>
    <property type="match status" value="1"/>
</dbReference>
<proteinExistence type="predicted"/>
<dbReference type="InterPro" id="IPR011050">
    <property type="entry name" value="Pectin_lyase_fold/virulence"/>
</dbReference>
<evidence type="ECO:0000313" key="2">
    <source>
        <dbReference type="EMBL" id="MPL84841.1"/>
    </source>
</evidence>
<dbReference type="SUPFAM" id="SSF49299">
    <property type="entry name" value="PKD domain"/>
    <property type="match status" value="1"/>
</dbReference>
<dbReference type="InterPro" id="IPR013783">
    <property type="entry name" value="Ig-like_fold"/>
</dbReference>
<gene>
    <name evidence="2" type="ORF">SDC9_30806</name>
</gene>
<dbReference type="InterPro" id="IPR035986">
    <property type="entry name" value="PKD_dom_sf"/>
</dbReference>
<reference evidence="2" key="1">
    <citation type="submission" date="2019-08" db="EMBL/GenBank/DDBJ databases">
        <authorList>
            <person name="Kucharzyk K."/>
            <person name="Murdoch R.W."/>
            <person name="Higgins S."/>
            <person name="Loffler F."/>
        </authorList>
    </citation>
    <scope>NUCLEOTIDE SEQUENCE</scope>
</reference>
<dbReference type="SUPFAM" id="SSF51126">
    <property type="entry name" value="Pectin lyase-like"/>
    <property type="match status" value="1"/>
</dbReference>
<feature type="domain" description="PKD" evidence="1">
    <location>
        <begin position="51"/>
        <end position="108"/>
    </location>
</feature>
<sequence length="472" mass="50160">MMLLAALTIFSSCKKDKDTDPDTDPDNNKPVLVYNEIIIGITGVTTRIEIGATDPDGDELTYTWTLVTSPAGSAPVMTEQMNRADFTTAIPGIYRVEVVVKDNKGSQAVANVSLYIGGELPSNISSNTTLPDLFADEAYPDYYANRSVQITAGLTLDAGVVIECASDITIFVNGANAYLNAGGTASRNIIFRGSEKIKGWWKTINFNSVNLNNKLDHVQVLHAGSSAIAGYKTAIYIKSSSSCRAAITNTRISLTDGYGLFIDGNENGLIDFSGNTFSDNSDAPMMVGAHSLYSLDYATQYSGNGIQAIVVKGPTNARFESSGSIKALGVDYHFMSNAELRTNLTFEPGVTCLFNSGTRLWVTSDGAIIANGSASEKITFSGIFASPGAWNGIELASASPENSIDYAIISYGGNSSGRDANIYMFNPSKLTLTNSTISDSQTWGLFKASGSTDLTESNNVFFNNASGDIGGN</sequence>